<feature type="transmembrane region" description="Helical" evidence="5">
    <location>
        <begin position="280"/>
        <end position="302"/>
    </location>
</feature>
<feature type="transmembrane region" description="Helical" evidence="5">
    <location>
        <begin position="47"/>
        <end position="65"/>
    </location>
</feature>
<feature type="transmembrane region" description="Helical" evidence="5">
    <location>
        <begin position="77"/>
        <end position="99"/>
    </location>
</feature>
<dbReference type="Pfam" id="PF03547">
    <property type="entry name" value="Mem_trans"/>
    <property type="match status" value="1"/>
</dbReference>
<dbReference type="GO" id="GO:0055085">
    <property type="term" value="P:transmembrane transport"/>
    <property type="evidence" value="ECO:0007669"/>
    <property type="project" value="InterPro"/>
</dbReference>
<evidence type="ECO:0000313" key="6">
    <source>
        <dbReference type="EMBL" id="KAF0485812.1"/>
    </source>
</evidence>
<evidence type="ECO:0000256" key="4">
    <source>
        <dbReference type="ARBA" id="ARBA00023136"/>
    </source>
</evidence>
<dbReference type="AlphaFoldDB" id="A0A8H4EHP6"/>
<sequence length="421" mass="46518">MEHSNQSLTFSSLLFATFESSANVIGMVFVGYLGVKSGIFTPTLKKIHAKLVLNLFFPCLLFSQIGGNIDLTTIIQIWPLPVFCVLFAIISGFLGHFSGNILSLSQSKKKFIISATIFNNITAVPVGLIKAFVGTSVMQIFESKYGETAQETASRGITYLLLSTLFVLIIRPFWTYFLPEDDEIDASNHSLLPNQNPMTQVKPITLFSHLNYTNSTEESPLLLTSKGSSSHSLKILILTNIKHILSIIMSPPICAGLLALIIGITPILKSLFFDSKSLLYIYLTANTKLIATLTVPMTLVAIGAQAGCVKTLFIKRITFKPVVYIMICRYLIMPIIGIIIVLSCKFIAKDLDWFIIHDPMFIYAAICLSCWPTAIDLFDTQDELLTLTYSSYILLSPVIWFTLIGLLSIIAHITGTFGTAL</sequence>
<feature type="transmembrane region" description="Helical" evidence="5">
    <location>
        <begin position="12"/>
        <end position="35"/>
    </location>
</feature>
<feature type="transmembrane region" description="Helical" evidence="5">
    <location>
        <begin position="322"/>
        <end position="348"/>
    </location>
</feature>
<feature type="transmembrane region" description="Helical" evidence="5">
    <location>
        <begin position="153"/>
        <end position="174"/>
    </location>
</feature>
<dbReference type="GO" id="GO:0005783">
    <property type="term" value="C:endoplasmic reticulum"/>
    <property type="evidence" value="ECO:0007669"/>
    <property type="project" value="TreeGrafter"/>
</dbReference>
<feature type="transmembrane region" description="Helical" evidence="5">
    <location>
        <begin position="360"/>
        <end position="378"/>
    </location>
</feature>
<dbReference type="PANTHER" id="PTHR31794:SF2">
    <property type="entry name" value="AUXIN EFFLUX TRANSPORTER FAMILY PROTEIN (EUROFUNG)"/>
    <property type="match status" value="1"/>
</dbReference>
<dbReference type="Proteomes" id="UP000439903">
    <property type="component" value="Unassembled WGS sequence"/>
</dbReference>
<organism evidence="6 7">
    <name type="scientific">Gigaspora margarita</name>
    <dbReference type="NCBI Taxonomy" id="4874"/>
    <lineage>
        <taxon>Eukaryota</taxon>
        <taxon>Fungi</taxon>
        <taxon>Fungi incertae sedis</taxon>
        <taxon>Mucoromycota</taxon>
        <taxon>Glomeromycotina</taxon>
        <taxon>Glomeromycetes</taxon>
        <taxon>Diversisporales</taxon>
        <taxon>Gigasporaceae</taxon>
        <taxon>Gigaspora</taxon>
    </lineage>
</organism>
<keyword evidence="2 5" id="KW-0812">Transmembrane</keyword>
<keyword evidence="3 5" id="KW-1133">Transmembrane helix</keyword>
<keyword evidence="7" id="KW-1185">Reference proteome</keyword>
<dbReference type="PANTHER" id="PTHR31794">
    <property type="entry name" value="AUXIN EFFLUX TRANSPORTER FAMILY PROTEIN (EUROFUNG)"/>
    <property type="match status" value="1"/>
</dbReference>
<proteinExistence type="predicted"/>
<dbReference type="GO" id="GO:0016020">
    <property type="term" value="C:membrane"/>
    <property type="evidence" value="ECO:0007669"/>
    <property type="project" value="UniProtKB-SubCell"/>
</dbReference>
<reference evidence="6 7" key="1">
    <citation type="journal article" date="2019" name="Environ. Microbiol.">
        <title>At the nexus of three kingdoms: the genome of the mycorrhizal fungus Gigaspora margarita provides insights into plant, endobacterial and fungal interactions.</title>
        <authorList>
            <person name="Venice F."/>
            <person name="Ghignone S."/>
            <person name="Salvioli di Fossalunga A."/>
            <person name="Amselem J."/>
            <person name="Novero M."/>
            <person name="Xianan X."/>
            <person name="Sedzielewska Toro K."/>
            <person name="Morin E."/>
            <person name="Lipzen A."/>
            <person name="Grigoriev I.V."/>
            <person name="Henrissat B."/>
            <person name="Martin F.M."/>
            <person name="Bonfante P."/>
        </authorList>
    </citation>
    <scope>NUCLEOTIDE SEQUENCE [LARGE SCALE GENOMIC DNA]</scope>
    <source>
        <strain evidence="6 7">BEG34</strain>
    </source>
</reference>
<feature type="transmembrane region" description="Helical" evidence="5">
    <location>
        <begin position="111"/>
        <end position="133"/>
    </location>
</feature>
<comment type="subcellular location">
    <subcellularLocation>
        <location evidence="1">Membrane</location>
        <topology evidence="1">Multi-pass membrane protein</topology>
    </subcellularLocation>
</comment>
<evidence type="ECO:0000256" key="3">
    <source>
        <dbReference type="ARBA" id="ARBA00022989"/>
    </source>
</evidence>
<comment type="caution">
    <text evidence="6">The sequence shown here is derived from an EMBL/GenBank/DDBJ whole genome shotgun (WGS) entry which is preliminary data.</text>
</comment>
<dbReference type="OrthoDB" id="191139at2759"/>
<evidence type="ECO:0000256" key="1">
    <source>
        <dbReference type="ARBA" id="ARBA00004141"/>
    </source>
</evidence>
<feature type="transmembrane region" description="Helical" evidence="5">
    <location>
        <begin position="244"/>
        <end position="268"/>
    </location>
</feature>
<protein>
    <submittedName>
        <fullName evidence="6">Auxin efflux carrier</fullName>
    </submittedName>
</protein>
<evidence type="ECO:0000256" key="2">
    <source>
        <dbReference type="ARBA" id="ARBA00022692"/>
    </source>
</evidence>
<accession>A0A8H4EHP6</accession>
<keyword evidence="4 5" id="KW-0472">Membrane</keyword>
<evidence type="ECO:0000256" key="5">
    <source>
        <dbReference type="SAM" id="Phobius"/>
    </source>
</evidence>
<gene>
    <name evidence="6" type="ORF">F8M41_022761</name>
</gene>
<dbReference type="InterPro" id="IPR004776">
    <property type="entry name" value="Mem_transp_PIN-like"/>
</dbReference>
<evidence type="ECO:0000313" key="7">
    <source>
        <dbReference type="Proteomes" id="UP000439903"/>
    </source>
</evidence>
<dbReference type="EMBL" id="WTPW01000717">
    <property type="protein sequence ID" value="KAF0485812.1"/>
    <property type="molecule type" value="Genomic_DNA"/>
</dbReference>
<name>A0A8H4EHP6_GIGMA</name>
<feature type="transmembrane region" description="Helical" evidence="5">
    <location>
        <begin position="390"/>
        <end position="413"/>
    </location>
</feature>